<evidence type="ECO:0000256" key="7">
    <source>
        <dbReference type="ARBA" id="ARBA00023326"/>
    </source>
</evidence>
<keyword evidence="7" id="KW-0624">Polysaccharide degradation</keyword>
<name>A0A0M7BCL0_9RHOB</name>
<dbReference type="GO" id="GO:0030245">
    <property type="term" value="P:cellulose catabolic process"/>
    <property type="evidence" value="ECO:0007669"/>
    <property type="project" value="UniProtKB-KW"/>
</dbReference>
<dbReference type="PANTHER" id="PTHR10353">
    <property type="entry name" value="GLYCOSYL HYDROLASE"/>
    <property type="match status" value="1"/>
</dbReference>
<evidence type="ECO:0000256" key="4">
    <source>
        <dbReference type="ARBA" id="ARBA00023001"/>
    </source>
</evidence>
<evidence type="ECO:0000256" key="3">
    <source>
        <dbReference type="ARBA" id="ARBA00022801"/>
    </source>
</evidence>
<evidence type="ECO:0000256" key="8">
    <source>
        <dbReference type="PIRSR" id="PIRSR617736-1"/>
    </source>
</evidence>
<dbReference type="PROSITE" id="PS00572">
    <property type="entry name" value="GLYCOSYL_HYDROL_F1_1"/>
    <property type="match status" value="1"/>
</dbReference>
<dbReference type="InterPro" id="IPR001360">
    <property type="entry name" value="Glyco_hydro_1"/>
</dbReference>
<keyword evidence="6 11" id="KW-0326">Glycosidase</keyword>
<dbReference type="InterPro" id="IPR017853">
    <property type="entry name" value="GH"/>
</dbReference>
<proteinExistence type="inferred from homology"/>
<accession>A0A0M7BCL0</accession>
<dbReference type="Pfam" id="PF00232">
    <property type="entry name" value="Glyco_hydro_1"/>
    <property type="match status" value="1"/>
</dbReference>
<dbReference type="AlphaFoldDB" id="A0A0M7BCL0"/>
<dbReference type="EC" id="3.2.1.21" evidence="2 11"/>
<keyword evidence="4" id="KW-0136">Cellulose degradation</keyword>
<reference evidence="12 13" key="1">
    <citation type="submission" date="2015-09" db="EMBL/GenBank/DDBJ databases">
        <authorList>
            <person name="Jackson K.R."/>
            <person name="Lunt B.L."/>
            <person name="Fisher J.N.B."/>
            <person name="Gardner A.V."/>
            <person name="Bailey M.E."/>
            <person name="Deus L.M."/>
            <person name="Earl A.S."/>
            <person name="Gibby P.D."/>
            <person name="Hartmann K.A."/>
            <person name="Liu J.E."/>
            <person name="Manci A.M."/>
            <person name="Nielsen D.A."/>
            <person name="Solomon M.B."/>
            <person name="Breakwell D.P."/>
            <person name="Burnett S.H."/>
            <person name="Grose J.H."/>
        </authorList>
    </citation>
    <scope>NUCLEOTIDE SEQUENCE [LARGE SCALE GENOMIC DNA]</scope>
    <source>
        <strain evidence="12 13">CECT 7799</strain>
    </source>
</reference>
<feature type="active site" description="Nucleophile" evidence="8 10">
    <location>
        <position position="353"/>
    </location>
</feature>
<protein>
    <recommendedName>
        <fullName evidence="2 11">Beta-glucosidase</fullName>
        <ecNumber evidence="2 11">3.2.1.21</ecNumber>
    </recommendedName>
</protein>
<dbReference type="PRINTS" id="PR00131">
    <property type="entry name" value="GLHYDRLASE1"/>
</dbReference>
<dbReference type="EMBL" id="CYPR01000219">
    <property type="protein sequence ID" value="CUH40537.1"/>
    <property type="molecule type" value="Genomic_DNA"/>
</dbReference>
<evidence type="ECO:0000256" key="6">
    <source>
        <dbReference type="ARBA" id="ARBA00023295"/>
    </source>
</evidence>
<evidence type="ECO:0000256" key="1">
    <source>
        <dbReference type="ARBA" id="ARBA00010838"/>
    </source>
</evidence>
<dbReference type="OrthoDB" id="9765195at2"/>
<feature type="binding site" evidence="9">
    <location>
        <begin position="403"/>
        <end position="404"/>
    </location>
    <ligand>
        <name>substrate</name>
    </ligand>
</feature>
<dbReference type="SUPFAM" id="SSF51445">
    <property type="entry name" value="(Trans)glycosidases"/>
    <property type="match status" value="1"/>
</dbReference>
<evidence type="ECO:0000256" key="9">
    <source>
        <dbReference type="PIRSR" id="PIRSR617736-2"/>
    </source>
</evidence>
<feature type="binding site" evidence="9">
    <location>
        <position position="296"/>
    </location>
    <ligand>
        <name>substrate</name>
    </ligand>
</feature>
<dbReference type="RefSeq" id="WP_055664562.1">
    <property type="nucleotide sequence ID" value="NZ_CYPR01000219.1"/>
</dbReference>
<keyword evidence="3 11" id="KW-0378">Hydrolase</keyword>
<organism evidence="12 13">
    <name type="scientific">Jannaschia seosinensis</name>
    <dbReference type="NCBI Taxonomy" id="313367"/>
    <lineage>
        <taxon>Bacteria</taxon>
        <taxon>Pseudomonadati</taxon>
        <taxon>Pseudomonadota</taxon>
        <taxon>Alphaproteobacteria</taxon>
        <taxon>Rhodobacterales</taxon>
        <taxon>Roseobacteraceae</taxon>
        <taxon>Jannaschia</taxon>
    </lineage>
</organism>
<gene>
    <name evidence="12" type="primary">bglB</name>
    <name evidence="12" type="ORF">JSE7799_03271</name>
</gene>
<dbReference type="Gene3D" id="3.20.20.80">
    <property type="entry name" value="Glycosidases"/>
    <property type="match status" value="1"/>
</dbReference>
<dbReference type="InterPro" id="IPR017736">
    <property type="entry name" value="Glyco_hydro_1_beta-glucosidase"/>
</dbReference>
<feature type="binding site" evidence="9">
    <location>
        <position position="168"/>
    </location>
    <ligand>
        <name>substrate</name>
    </ligand>
</feature>
<dbReference type="STRING" id="313367.JSE7799_03271"/>
<evidence type="ECO:0000256" key="2">
    <source>
        <dbReference type="ARBA" id="ARBA00012744"/>
    </source>
</evidence>
<dbReference type="PANTHER" id="PTHR10353:SF36">
    <property type="entry name" value="LP05116P"/>
    <property type="match status" value="1"/>
</dbReference>
<feature type="active site" description="Proton donor" evidence="8">
    <location>
        <position position="169"/>
    </location>
</feature>
<evidence type="ECO:0000313" key="13">
    <source>
        <dbReference type="Proteomes" id="UP000049455"/>
    </source>
</evidence>
<feature type="binding site" evidence="9">
    <location>
        <position position="396"/>
    </location>
    <ligand>
        <name>substrate</name>
    </ligand>
</feature>
<dbReference type="GO" id="GO:0008422">
    <property type="term" value="F:beta-glucosidase activity"/>
    <property type="evidence" value="ECO:0007669"/>
    <property type="project" value="UniProtKB-EC"/>
</dbReference>
<sequence>MPEYSFSRSDFPDDFLFAAATSAYQIEGHEFGGAGRTHWDTFAKVPGNVWQGQTGAVACDHYHRWPEDLDLMAQAGLDAYRFSTSWARVMPDGVNVNAEGLDFYDRLVDGMLDRGLRPMATFYHWELPERLAERGGWRVRDTPKRFADFTEVIGRRIGDRLFAAAPVNEPWCVAWLSHYLGHHAPGLTDLAAAAKAMHYVGLAHGLSIEVLRDLGIGNLGATCNLELSIPATDSEADIAAAELYDGIYNRWFPGALMHGAYPDDVLEGLAPHLPEEWRDDMKIISQPLDWFGVNYYTGRRIKATDGPFPAHGEAAARPPLTDMGWEIHPEGLAQLLTRLAADYTKDVPIFITENGMANRDRLDREDVERIAYLDAHLEIVRRLIEQGVPVSGYTFWSLLDNYEWAFGYDKRFGLVHVDFDTQERTPKASYHALARALAR</sequence>
<keyword evidence="13" id="KW-1185">Reference proteome</keyword>
<feature type="binding site" evidence="9">
    <location>
        <position position="25"/>
    </location>
    <ligand>
        <name>substrate</name>
    </ligand>
</feature>
<dbReference type="FunFam" id="3.20.20.80:FF:000004">
    <property type="entry name" value="Beta-glucosidase 6-phospho-beta-glucosidase"/>
    <property type="match status" value="1"/>
</dbReference>
<keyword evidence="5" id="KW-0119">Carbohydrate metabolism</keyword>
<evidence type="ECO:0000256" key="5">
    <source>
        <dbReference type="ARBA" id="ARBA00023277"/>
    </source>
</evidence>
<evidence type="ECO:0000256" key="10">
    <source>
        <dbReference type="PROSITE-ProRule" id="PRU10055"/>
    </source>
</evidence>
<comment type="similarity">
    <text evidence="1 11">Belongs to the glycosyl hydrolase 1 family.</text>
</comment>
<comment type="catalytic activity">
    <reaction evidence="11">
        <text>Hydrolysis of terminal, non-reducing beta-D-glucosyl residues with release of beta-D-glucose.</text>
        <dbReference type="EC" id="3.2.1.21"/>
    </reaction>
</comment>
<evidence type="ECO:0000256" key="11">
    <source>
        <dbReference type="RuleBase" id="RU361175"/>
    </source>
</evidence>
<feature type="binding site" evidence="9">
    <location>
        <position position="124"/>
    </location>
    <ligand>
        <name>substrate</name>
    </ligand>
</feature>
<dbReference type="GO" id="GO:0005829">
    <property type="term" value="C:cytosol"/>
    <property type="evidence" value="ECO:0007669"/>
    <property type="project" value="TreeGrafter"/>
</dbReference>
<dbReference type="Proteomes" id="UP000049455">
    <property type="component" value="Unassembled WGS sequence"/>
</dbReference>
<evidence type="ECO:0000313" key="12">
    <source>
        <dbReference type="EMBL" id="CUH40537.1"/>
    </source>
</evidence>
<dbReference type="NCBIfam" id="TIGR03356">
    <property type="entry name" value="BGL"/>
    <property type="match status" value="1"/>
</dbReference>
<dbReference type="InterPro" id="IPR018120">
    <property type="entry name" value="Glyco_hydro_1_AS"/>
</dbReference>